<organism evidence="2">
    <name type="scientific">Tanacetum cinerariifolium</name>
    <name type="common">Dalmatian daisy</name>
    <name type="synonym">Chrysanthemum cinerariifolium</name>
    <dbReference type="NCBI Taxonomy" id="118510"/>
    <lineage>
        <taxon>Eukaryota</taxon>
        <taxon>Viridiplantae</taxon>
        <taxon>Streptophyta</taxon>
        <taxon>Embryophyta</taxon>
        <taxon>Tracheophyta</taxon>
        <taxon>Spermatophyta</taxon>
        <taxon>Magnoliopsida</taxon>
        <taxon>eudicotyledons</taxon>
        <taxon>Gunneridae</taxon>
        <taxon>Pentapetalae</taxon>
        <taxon>asterids</taxon>
        <taxon>campanulids</taxon>
        <taxon>Asterales</taxon>
        <taxon>Asteraceae</taxon>
        <taxon>Asteroideae</taxon>
        <taxon>Anthemideae</taxon>
        <taxon>Anthemidinae</taxon>
        <taxon>Tanacetum</taxon>
    </lineage>
</organism>
<accession>A0A699XEK8</accession>
<protein>
    <submittedName>
        <fullName evidence="2">Uncharacterized protein</fullName>
    </submittedName>
</protein>
<dbReference type="AlphaFoldDB" id="A0A699XEK8"/>
<name>A0A699XEK8_TANCI</name>
<evidence type="ECO:0000313" key="2">
    <source>
        <dbReference type="EMBL" id="GFD54974.1"/>
    </source>
</evidence>
<comment type="caution">
    <text evidence="2">The sequence shown here is derived from an EMBL/GenBank/DDBJ whole genome shotgun (WGS) entry which is preliminary data.</text>
</comment>
<gene>
    <name evidence="2" type="ORF">Tci_926943</name>
</gene>
<proteinExistence type="predicted"/>
<feature type="region of interest" description="Disordered" evidence="1">
    <location>
        <begin position="1"/>
        <end position="42"/>
    </location>
</feature>
<sequence>MTAFLVDDQPGPAPATQTNGVARAPDTEGELPKINGATPAKP</sequence>
<dbReference type="EMBL" id="BKCJ011812611">
    <property type="protein sequence ID" value="GFD54974.1"/>
    <property type="molecule type" value="Genomic_DNA"/>
</dbReference>
<evidence type="ECO:0000256" key="1">
    <source>
        <dbReference type="SAM" id="MobiDB-lite"/>
    </source>
</evidence>
<reference evidence="2" key="1">
    <citation type="journal article" date="2019" name="Sci. Rep.">
        <title>Draft genome of Tanacetum cinerariifolium, the natural source of mosquito coil.</title>
        <authorList>
            <person name="Yamashiro T."/>
            <person name="Shiraishi A."/>
            <person name="Satake H."/>
            <person name="Nakayama K."/>
        </authorList>
    </citation>
    <scope>NUCLEOTIDE SEQUENCE</scope>
</reference>
<feature type="non-terminal residue" evidence="2">
    <location>
        <position position="42"/>
    </location>
</feature>